<keyword evidence="3" id="KW-1185">Reference proteome</keyword>
<proteinExistence type="predicted"/>
<name>A0A1I2B3X8_9RHOB</name>
<accession>A0A1I2B3X8</accession>
<evidence type="ECO:0000313" key="2">
    <source>
        <dbReference type="EMBL" id="SFE49870.1"/>
    </source>
</evidence>
<feature type="chain" id="PRO_5009302104" evidence="1">
    <location>
        <begin position="21"/>
        <end position="391"/>
    </location>
</feature>
<feature type="signal peptide" evidence="1">
    <location>
        <begin position="1"/>
        <end position="20"/>
    </location>
</feature>
<evidence type="ECO:0000313" key="3">
    <source>
        <dbReference type="Proteomes" id="UP000325289"/>
    </source>
</evidence>
<gene>
    <name evidence="2" type="ORF">SAMN04515678_110153</name>
</gene>
<evidence type="ECO:0000256" key="1">
    <source>
        <dbReference type="SAM" id="SignalP"/>
    </source>
</evidence>
<sequence>MRLKRKRALAYLIGATPVVAAGAVFDSVQAASGAFATHPVIAGGALLGMAVAAAQGPGGEAVVPTLMAAGLLHPRARRRLPDDLPEPAPRRAQLAARLADAAYDVGTDGPGLTGFAAPPHPDAAIATILARIMGNWGAAEPEALSDAQVLDLVLLDRLLSASATQAGSLSTLFGNPEKVLELHARVEEIARKRDLFDRQSEALGAAQRVWARQQAGDRPTDPVAALARVDRPDADLYHHVVAGHDPDDPAQAEAAQWCALHPAADRATVALYLARTAEAGLPARAARSDDRDWLDGFSKILAQWRDGIYTRGELALDPPDAVLAAGPCLAAEIEAVAQTLGTSRLPQPCGLFVEYRGRVPRPRANWDLASGAMTAVPDPIDYYDRSVLSIA</sequence>
<keyword evidence="1" id="KW-0732">Signal</keyword>
<organism evidence="2 3">
    <name type="scientific">Roseivivax sediminis</name>
    <dbReference type="NCBI Taxonomy" id="936889"/>
    <lineage>
        <taxon>Bacteria</taxon>
        <taxon>Pseudomonadati</taxon>
        <taxon>Pseudomonadota</taxon>
        <taxon>Alphaproteobacteria</taxon>
        <taxon>Rhodobacterales</taxon>
        <taxon>Roseobacteraceae</taxon>
        <taxon>Roseivivax</taxon>
    </lineage>
</organism>
<dbReference type="AlphaFoldDB" id="A0A1I2B3X8"/>
<dbReference type="EMBL" id="FOMS01000010">
    <property type="protein sequence ID" value="SFE49870.1"/>
    <property type="molecule type" value="Genomic_DNA"/>
</dbReference>
<dbReference type="Proteomes" id="UP000325289">
    <property type="component" value="Unassembled WGS sequence"/>
</dbReference>
<reference evidence="2 3" key="1">
    <citation type="submission" date="2016-10" db="EMBL/GenBank/DDBJ databases">
        <authorList>
            <person name="Varghese N."/>
            <person name="Submissions S."/>
        </authorList>
    </citation>
    <scope>NUCLEOTIDE SEQUENCE [LARGE SCALE GENOMIC DNA]</scope>
    <source>
        <strain evidence="3">YIM D21,KCTC 23444,ACCC 10710</strain>
    </source>
</reference>
<protein>
    <submittedName>
        <fullName evidence="2">Uncharacterized protein</fullName>
    </submittedName>
</protein>